<dbReference type="InterPro" id="IPR011989">
    <property type="entry name" value="ARM-like"/>
</dbReference>
<sequence length="193" mass="22512">MVTNYGLEDQTCGISSDCNLPCSSSSTSDKEIKQKLNVDGIVLSKNNFNYYNKNIGEINEFDDEINNIPKIKDTNKFEDKLNLVLLKINICKKVCNFYVLNAQLATKKAKRLTLIEIFDFLFRENNNNIWNSEKIYFEIFELFNKNVVRDLPSNEEELNFDNNIFLINNYEEEDEDSVNCPDPAWEHLEAIKI</sequence>
<dbReference type="GO" id="GO:0007165">
    <property type="term" value="P:signal transduction"/>
    <property type="evidence" value="ECO:0007669"/>
    <property type="project" value="InterPro"/>
</dbReference>
<dbReference type="Gene3D" id="1.25.10.10">
    <property type="entry name" value="Leucine-rich Repeat Variant"/>
    <property type="match status" value="1"/>
</dbReference>
<dbReference type="AlphaFoldDB" id="A0A6V7U0I9"/>
<dbReference type="InterPro" id="IPR016024">
    <property type="entry name" value="ARM-type_fold"/>
</dbReference>
<dbReference type="Proteomes" id="UP000580250">
    <property type="component" value="Unassembled WGS sequence"/>
</dbReference>
<dbReference type="PANTHER" id="PTHR10257:SF3">
    <property type="entry name" value="SERINE_THREONINE-PROTEIN PHOSPHATASE 2A 56 KDA REGULATORY SUBUNIT GAMMA ISOFORM"/>
    <property type="match status" value="1"/>
</dbReference>
<organism evidence="2 3">
    <name type="scientific">Meloidogyne enterolobii</name>
    <name type="common">Root-knot nematode worm</name>
    <name type="synonym">Meloidogyne mayaguensis</name>
    <dbReference type="NCBI Taxonomy" id="390850"/>
    <lineage>
        <taxon>Eukaryota</taxon>
        <taxon>Metazoa</taxon>
        <taxon>Ecdysozoa</taxon>
        <taxon>Nematoda</taxon>
        <taxon>Chromadorea</taxon>
        <taxon>Rhabditida</taxon>
        <taxon>Tylenchina</taxon>
        <taxon>Tylenchomorpha</taxon>
        <taxon>Tylenchoidea</taxon>
        <taxon>Meloidogynidae</taxon>
        <taxon>Meloidogyninae</taxon>
        <taxon>Meloidogyne</taxon>
    </lineage>
</organism>
<reference evidence="2 3" key="1">
    <citation type="submission" date="2020-08" db="EMBL/GenBank/DDBJ databases">
        <authorList>
            <person name="Koutsovoulos G."/>
            <person name="Danchin GJ E."/>
        </authorList>
    </citation>
    <scope>NUCLEOTIDE SEQUENCE [LARGE SCALE GENOMIC DNA]</scope>
</reference>
<dbReference type="GO" id="GO:0000159">
    <property type="term" value="C:protein phosphatase type 2A complex"/>
    <property type="evidence" value="ECO:0007669"/>
    <property type="project" value="InterPro"/>
</dbReference>
<evidence type="ECO:0000313" key="3">
    <source>
        <dbReference type="Proteomes" id="UP000580250"/>
    </source>
</evidence>
<comment type="caution">
    <text evidence="2">The sequence shown here is derived from an EMBL/GenBank/DDBJ whole genome shotgun (WGS) entry which is preliminary data.</text>
</comment>
<proteinExistence type="inferred from homology"/>
<dbReference type="PANTHER" id="PTHR10257">
    <property type="entry name" value="SERINE/THREONINE PROTEIN PHOSPHATASE 2A PP2A REGULATORY SUBUNIT B"/>
    <property type="match status" value="1"/>
</dbReference>
<evidence type="ECO:0000256" key="1">
    <source>
        <dbReference type="ARBA" id="ARBA00009745"/>
    </source>
</evidence>
<dbReference type="GO" id="GO:0019888">
    <property type="term" value="F:protein phosphatase regulator activity"/>
    <property type="evidence" value="ECO:0007669"/>
    <property type="project" value="InterPro"/>
</dbReference>
<evidence type="ECO:0000313" key="2">
    <source>
        <dbReference type="EMBL" id="CAD2141409.1"/>
    </source>
</evidence>
<comment type="similarity">
    <text evidence="1">Belongs to the phosphatase 2A regulatory subunit B56 family.</text>
</comment>
<dbReference type="SUPFAM" id="SSF48371">
    <property type="entry name" value="ARM repeat"/>
    <property type="match status" value="1"/>
</dbReference>
<name>A0A6V7U0I9_MELEN</name>
<gene>
    <name evidence="2" type="ORF">MENT_LOCUS6842</name>
</gene>
<dbReference type="Pfam" id="PF01603">
    <property type="entry name" value="B56"/>
    <property type="match status" value="1"/>
</dbReference>
<accession>A0A6V7U0I9</accession>
<protein>
    <submittedName>
        <fullName evidence="2">Uncharacterized protein</fullName>
    </submittedName>
</protein>
<dbReference type="EMBL" id="CAJEWN010000027">
    <property type="protein sequence ID" value="CAD2141409.1"/>
    <property type="molecule type" value="Genomic_DNA"/>
</dbReference>
<dbReference type="InterPro" id="IPR002554">
    <property type="entry name" value="PP2A_B56"/>
</dbReference>